<proteinExistence type="predicted"/>
<evidence type="ECO:0000313" key="2">
    <source>
        <dbReference type="Proteomes" id="UP001307849"/>
    </source>
</evidence>
<sequence length="299" mass="34939">MDPRVLLAQLYSLTENYSESHDQDHEILTISPKKAPRIVEAAQKAALKKDQKSQYKPLCIKDYVYATVEHEGEDAVFKIIINTKSVKTSSVDIKYGPSGSYRSDHFLIELNSQVLQSFREDGDYVTFTFDHRAFFNIPEKFNYLPHYKILLNAKKDKAITLLVDTERAYEESRKALRSHMELLRSGSYENESSMPVVSHKLNRRNTFLSPSEYYSAHLDNIEVELCQHQALLDELFETEVDVHWDRVEGDDDIKCTMYFQHRRIHKMETWEPDSNQIFELSLPYLRRLCVLAGGSWMSR</sequence>
<accession>A0AAN8RXA4</accession>
<dbReference type="EMBL" id="JAVHJM010000001">
    <property type="protein sequence ID" value="KAK6519811.1"/>
    <property type="molecule type" value="Genomic_DNA"/>
</dbReference>
<dbReference type="AlphaFoldDB" id="A0AAN8RXA4"/>
<protein>
    <submittedName>
        <fullName evidence="1">Uncharacterized protein</fullName>
    </submittedName>
</protein>
<gene>
    <name evidence="1" type="ORF">TWF506_000105</name>
</gene>
<reference evidence="1 2" key="1">
    <citation type="submission" date="2019-10" db="EMBL/GenBank/DDBJ databases">
        <authorList>
            <person name="Palmer J.M."/>
        </authorList>
    </citation>
    <scope>NUCLEOTIDE SEQUENCE [LARGE SCALE GENOMIC DNA]</scope>
    <source>
        <strain evidence="1 2">TWF506</strain>
    </source>
</reference>
<comment type="caution">
    <text evidence="1">The sequence shown here is derived from an EMBL/GenBank/DDBJ whole genome shotgun (WGS) entry which is preliminary data.</text>
</comment>
<keyword evidence="2" id="KW-1185">Reference proteome</keyword>
<organism evidence="1 2">
    <name type="scientific">Arthrobotrys conoides</name>
    <dbReference type="NCBI Taxonomy" id="74498"/>
    <lineage>
        <taxon>Eukaryota</taxon>
        <taxon>Fungi</taxon>
        <taxon>Dikarya</taxon>
        <taxon>Ascomycota</taxon>
        <taxon>Pezizomycotina</taxon>
        <taxon>Orbiliomycetes</taxon>
        <taxon>Orbiliales</taxon>
        <taxon>Orbiliaceae</taxon>
        <taxon>Arthrobotrys</taxon>
    </lineage>
</organism>
<evidence type="ECO:0000313" key="1">
    <source>
        <dbReference type="EMBL" id="KAK6519811.1"/>
    </source>
</evidence>
<dbReference type="Proteomes" id="UP001307849">
    <property type="component" value="Unassembled WGS sequence"/>
</dbReference>
<name>A0AAN8RXA4_9PEZI</name>